<sequence>MSSLEVELTISEQSLSQQVEDLLVKRNLRGMKEMQASLRPGYYGRAAKLINRVKGTVLIGTGFPVLDTFETDGPVGAIALYDVLKHLGARPVIVCGDPLASALSADYCVHTINTNAIATRVEEAKQSLALLSPELVISIERPGLSKGAGYFNMRGEDISARCASFDEFLNQAECPTIAVGDGGNEIGMGNIYTTVKQLDIVPTVTGCDELLISDVSNWGAHGLIALLSVANDEDLFQLVRPITILRYLSNRGSVDGVTRENTLTEDGLPVSAGDELIEQLRQLTGFSIK</sequence>
<dbReference type="EMBL" id="RKHR01000003">
    <property type="protein sequence ID" value="ROS04587.1"/>
    <property type="molecule type" value="Genomic_DNA"/>
</dbReference>
<dbReference type="RefSeq" id="WP_123710578.1">
    <property type="nucleotide sequence ID" value="NZ_RKHR01000003.1"/>
</dbReference>
<evidence type="ECO:0000259" key="1">
    <source>
        <dbReference type="Pfam" id="PF14336"/>
    </source>
</evidence>
<dbReference type="Pfam" id="PF14336">
    <property type="entry name" value="GLUCM-like_C"/>
    <property type="match status" value="1"/>
</dbReference>
<keyword evidence="3" id="KW-1185">Reference proteome</keyword>
<name>A0A3N2DXS2_9GAMM</name>
<proteinExistence type="predicted"/>
<evidence type="ECO:0000313" key="2">
    <source>
        <dbReference type="EMBL" id="ROS04587.1"/>
    </source>
</evidence>
<comment type="caution">
    <text evidence="2">The sequence shown here is derived from an EMBL/GenBank/DDBJ whole genome shotgun (WGS) entry which is preliminary data.</text>
</comment>
<dbReference type="OrthoDB" id="1668885at2"/>
<protein>
    <submittedName>
        <fullName evidence="2">Uncharacterized protein DUF4392</fullName>
    </submittedName>
</protein>
<dbReference type="InterPro" id="IPR025504">
    <property type="entry name" value="GLUCM_C"/>
</dbReference>
<organism evidence="2 3">
    <name type="scientific">Sinobacterium caligoides</name>
    <dbReference type="NCBI Taxonomy" id="933926"/>
    <lineage>
        <taxon>Bacteria</taxon>
        <taxon>Pseudomonadati</taxon>
        <taxon>Pseudomonadota</taxon>
        <taxon>Gammaproteobacteria</taxon>
        <taxon>Cellvibrionales</taxon>
        <taxon>Spongiibacteraceae</taxon>
        <taxon>Sinobacterium</taxon>
    </lineage>
</organism>
<reference evidence="2 3" key="1">
    <citation type="submission" date="2018-11" db="EMBL/GenBank/DDBJ databases">
        <title>Genomic Encyclopedia of Type Strains, Phase IV (KMG-IV): sequencing the most valuable type-strain genomes for metagenomic binning, comparative biology and taxonomic classification.</title>
        <authorList>
            <person name="Goeker M."/>
        </authorList>
    </citation>
    <scope>NUCLEOTIDE SEQUENCE [LARGE SCALE GENOMIC DNA]</scope>
    <source>
        <strain evidence="2 3">DSM 100316</strain>
    </source>
</reference>
<evidence type="ECO:0000313" key="3">
    <source>
        <dbReference type="Proteomes" id="UP000275394"/>
    </source>
</evidence>
<dbReference type="Gene3D" id="3.90.1640.20">
    <property type="entry name" value="TON_0340"/>
    <property type="match status" value="1"/>
</dbReference>
<gene>
    <name evidence="2" type="ORF">EDC56_0093</name>
</gene>
<dbReference type="PANTHER" id="PTHR32022:SF10">
    <property type="entry name" value="D-GLUTAMATE CYCLASE, MITOCHONDRIAL"/>
    <property type="match status" value="1"/>
</dbReference>
<feature type="domain" description="D-glutamate cyclase-like C-terminal" evidence="1">
    <location>
        <begin position="21"/>
        <end position="281"/>
    </location>
</feature>
<dbReference type="Proteomes" id="UP000275394">
    <property type="component" value="Unassembled WGS sequence"/>
</dbReference>
<accession>A0A3N2DXS2</accession>
<dbReference type="PANTHER" id="PTHR32022">
    <property type="entry name" value="D-GLUTAMATE CYCLASE, MITOCHONDRIAL"/>
    <property type="match status" value="1"/>
</dbReference>
<dbReference type="AlphaFoldDB" id="A0A3N2DXS2"/>